<dbReference type="EMBL" id="QWZQ01000018">
    <property type="protein sequence ID" value="RRK10578.1"/>
    <property type="molecule type" value="Genomic_DNA"/>
</dbReference>
<organism evidence="4 5">
    <name type="scientific">Lactiplantibacillus garii</name>
    <dbReference type="NCBI Taxonomy" id="2306423"/>
    <lineage>
        <taxon>Bacteria</taxon>
        <taxon>Bacillati</taxon>
        <taxon>Bacillota</taxon>
        <taxon>Bacilli</taxon>
        <taxon>Lactobacillales</taxon>
        <taxon>Lactobacillaceae</taxon>
        <taxon>Lactiplantibacillus</taxon>
    </lineage>
</organism>
<name>A0A3R8KEV6_9LACO</name>
<dbReference type="Proteomes" id="UP000283633">
    <property type="component" value="Unassembled WGS sequence"/>
</dbReference>
<keyword evidence="2" id="KW-0732">Signal</keyword>
<feature type="chain" id="PRO_5018712857" evidence="2">
    <location>
        <begin position="27"/>
        <end position="254"/>
    </location>
</feature>
<accession>A0A3R8KEV6</accession>
<evidence type="ECO:0000313" key="5">
    <source>
        <dbReference type="Proteomes" id="UP000283633"/>
    </source>
</evidence>
<sequence length="254" mass="27260">MMKRQICGSILMSALLLVNLPKVVRAETVTTTDGEVGKTDVTVSVTPDSDMMSPVDPDHPNKTVNDAPDNGVKPGKNLSLVYVTHTIKFDDLTTSPTSKSNSSDNSMVSEVAINLDPKSSILWHSQFVVEVGDERGTGDGWNLTVTGDPLTLDDNNPNKRVMEGAKIELPDGTIKRNDETKGGIIQPERTIQLGDRGANILKTSISDTGAGMTTFQMNPSEIKLSVPVSNVKTGDYKTTLNWTLSTGPSNTDGK</sequence>
<evidence type="ECO:0000256" key="2">
    <source>
        <dbReference type="SAM" id="SignalP"/>
    </source>
</evidence>
<dbReference type="InterPro" id="IPR027994">
    <property type="entry name" value="WxL_dom"/>
</dbReference>
<proteinExistence type="predicted"/>
<gene>
    <name evidence="4" type="ORF">D1831_06870</name>
</gene>
<evidence type="ECO:0000256" key="1">
    <source>
        <dbReference type="SAM" id="MobiDB-lite"/>
    </source>
</evidence>
<reference evidence="4 5" key="1">
    <citation type="submission" date="2018-08" db="EMBL/GenBank/DDBJ databases">
        <title>Genome Lactobacillus garii FI11369.</title>
        <authorList>
            <person name="Diaz M."/>
            <person name="Narbad A."/>
        </authorList>
    </citation>
    <scope>NUCLEOTIDE SEQUENCE [LARGE SCALE GENOMIC DNA]</scope>
    <source>
        <strain evidence="4 5">FI11369</strain>
    </source>
</reference>
<keyword evidence="5" id="KW-1185">Reference proteome</keyword>
<evidence type="ECO:0000259" key="3">
    <source>
        <dbReference type="Pfam" id="PF13731"/>
    </source>
</evidence>
<protein>
    <submittedName>
        <fullName evidence="4">WxL domain-containing protein</fullName>
    </submittedName>
</protein>
<feature type="domain" description="WxL" evidence="3">
    <location>
        <begin position="36"/>
        <end position="248"/>
    </location>
</feature>
<comment type="caution">
    <text evidence="4">The sequence shown here is derived from an EMBL/GenBank/DDBJ whole genome shotgun (WGS) entry which is preliminary data.</text>
</comment>
<feature type="signal peptide" evidence="2">
    <location>
        <begin position="1"/>
        <end position="26"/>
    </location>
</feature>
<evidence type="ECO:0000313" key="4">
    <source>
        <dbReference type="EMBL" id="RRK10578.1"/>
    </source>
</evidence>
<dbReference type="Pfam" id="PF13731">
    <property type="entry name" value="WxL"/>
    <property type="match status" value="1"/>
</dbReference>
<feature type="region of interest" description="Disordered" evidence="1">
    <location>
        <begin position="39"/>
        <end position="74"/>
    </location>
</feature>
<dbReference type="AlphaFoldDB" id="A0A3R8KEV6"/>
<feature type="region of interest" description="Disordered" evidence="1">
    <location>
        <begin position="134"/>
        <end position="158"/>
    </location>
</feature>